<name>A0ABX2YAZ9_9CELL</name>
<organism evidence="2 3">
    <name type="scientific">Oerskovia enterophila</name>
    <dbReference type="NCBI Taxonomy" id="43678"/>
    <lineage>
        <taxon>Bacteria</taxon>
        <taxon>Bacillati</taxon>
        <taxon>Actinomycetota</taxon>
        <taxon>Actinomycetes</taxon>
        <taxon>Micrococcales</taxon>
        <taxon>Cellulomonadaceae</taxon>
        <taxon>Oerskovia</taxon>
    </lineage>
</organism>
<protein>
    <submittedName>
        <fullName evidence="2">Uncharacterized protein</fullName>
    </submittedName>
</protein>
<comment type="caution">
    <text evidence="2">The sequence shown here is derived from an EMBL/GenBank/DDBJ whole genome shotgun (WGS) entry which is preliminary data.</text>
</comment>
<dbReference type="EMBL" id="MAQA01000003">
    <property type="protein sequence ID" value="OCI32904.1"/>
    <property type="molecule type" value="Genomic_DNA"/>
</dbReference>
<evidence type="ECO:0000313" key="2">
    <source>
        <dbReference type="EMBL" id="OCI32904.1"/>
    </source>
</evidence>
<sequence length="245" mass="26925">MTSTPEPAWTPFPQEPVARKFEAAWTVFASTCGQYLAPEATFQAWFAHYLISQFGIDRVAREPTLRIDTFMDSPWKAKLGKKGEVKLDAVVTRRAGVSLPHYAGAVRAADGTGLSNLEHLAVIAELKVGASLSQRLDHTEVARDIWKLSMLLDEFDVAHPGVEPPLAYACILDNHPRSPYSRTTLDARLERVRKHPNIEVLFASVTDRPAVSGPRGPGPAPRTMVAPPGRWDWVTAPDKGVIDPA</sequence>
<feature type="region of interest" description="Disordered" evidence="1">
    <location>
        <begin position="209"/>
        <end position="230"/>
    </location>
</feature>
<evidence type="ECO:0000313" key="3">
    <source>
        <dbReference type="Proteomes" id="UP000093412"/>
    </source>
</evidence>
<dbReference type="RefSeq" id="WP_068624151.1">
    <property type="nucleotide sequence ID" value="NZ_MAQA01000003.1"/>
</dbReference>
<reference evidence="2 3" key="1">
    <citation type="submission" date="2016-06" db="EMBL/GenBank/DDBJ databases">
        <title>Genome sequence of Oerskovia enterophila DSM 43852.</title>
        <authorList>
            <person name="Poehlein A."/>
            <person name="Jag V."/>
            <person name="Bengelsdorf F.R."/>
            <person name="Daniel R."/>
            <person name="Duerre P."/>
        </authorList>
    </citation>
    <scope>NUCLEOTIDE SEQUENCE [LARGE SCALE GENOMIC DNA]</scope>
    <source>
        <strain evidence="2 3">DSM 43852</strain>
    </source>
</reference>
<accession>A0ABX2YAZ9</accession>
<evidence type="ECO:0000256" key="1">
    <source>
        <dbReference type="SAM" id="MobiDB-lite"/>
    </source>
</evidence>
<proteinExistence type="predicted"/>
<dbReference type="Proteomes" id="UP000093412">
    <property type="component" value="Unassembled WGS sequence"/>
</dbReference>
<gene>
    <name evidence="2" type="ORF">OERS_04960</name>
</gene>
<keyword evidence="3" id="KW-1185">Reference proteome</keyword>